<keyword evidence="5" id="KW-1185">Reference proteome</keyword>
<dbReference type="GO" id="GO:0006203">
    <property type="term" value="P:dGTP catabolic process"/>
    <property type="evidence" value="ECO:0007669"/>
    <property type="project" value="TreeGrafter"/>
</dbReference>
<dbReference type="InterPro" id="IPR015797">
    <property type="entry name" value="NUDIX_hydrolase-like_dom_sf"/>
</dbReference>
<comment type="caution">
    <text evidence="4">The sequence shown here is derived from an EMBL/GenBank/DDBJ whole genome shotgun (WGS) entry which is preliminary data.</text>
</comment>
<dbReference type="AlphaFoldDB" id="A0A9W9F4H2"/>
<dbReference type="Proteomes" id="UP001149165">
    <property type="component" value="Unassembled WGS sequence"/>
</dbReference>
<dbReference type="GO" id="GO:0035539">
    <property type="term" value="F:8-oxo-7,8-dihydrodeoxyguanosine triphosphate pyrophosphatase activity"/>
    <property type="evidence" value="ECO:0007669"/>
    <property type="project" value="TreeGrafter"/>
</dbReference>
<sequence>MNPRVGVGLFVTNPEGKFVLGKRKGSHGAGTWALPGGHLEFGESFETCAARELLEETGLGVTNLEFLTATNDVMESEGKHYITIFLKGVVSDPVAQPQILEPEKCDAWQWTSWDELQANADAQVQGGPDFKGPVLFSPIIALFQQRPGVRV</sequence>
<dbReference type="SUPFAM" id="SSF55811">
    <property type="entry name" value="Nudix"/>
    <property type="match status" value="1"/>
</dbReference>
<evidence type="ECO:0000256" key="2">
    <source>
        <dbReference type="RuleBase" id="RU003476"/>
    </source>
</evidence>
<evidence type="ECO:0000313" key="4">
    <source>
        <dbReference type="EMBL" id="KAJ5093326.1"/>
    </source>
</evidence>
<dbReference type="GO" id="GO:0005829">
    <property type="term" value="C:cytosol"/>
    <property type="evidence" value="ECO:0007669"/>
    <property type="project" value="TreeGrafter"/>
</dbReference>
<dbReference type="PRINTS" id="PR00502">
    <property type="entry name" value="NUDIXFAMILY"/>
</dbReference>
<dbReference type="PROSITE" id="PS00893">
    <property type="entry name" value="NUDIX_BOX"/>
    <property type="match status" value="1"/>
</dbReference>
<dbReference type="PANTHER" id="PTHR16099:SF5">
    <property type="entry name" value="NUCLEOTIDE TRIPHOSPHATE DIPHOSPHATASE NUDT15"/>
    <property type="match status" value="1"/>
</dbReference>
<organism evidence="4 5">
    <name type="scientific">Penicillium angulare</name>
    <dbReference type="NCBI Taxonomy" id="116970"/>
    <lineage>
        <taxon>Eukaryota</taxon>
        <taxon>Fungi</taxon>
        <taxon>Dikarya</taxon>
        <taxon>Ascomycota</taxon>
        <taxon>Pezizomycotina</taxon>
        <taxon>Eurotiomycetes</taxon>
        <taxon>Eurotiomycetidae</taxon>
        <taxon>Eurotiales</taxon>
        <taxon>Aspergillaceae</taxon>
        <taxon>Penicillium</taxon>
    </lineage>
</organism>
<gene>
    <name evidence="4" type="ORF">N7456_009187</name>
</gene>
<evidence type="ECO:0000313" key="5">
    <source>
        <dbReference type="Proteomes" id="UP001149165"/>
    </source>
</evidence>
<evidence type="ECO:0000259" key="3">
    <source>
        <dbReference type="PROSITE" id="PS51462"/>
    </source>
</evidence>
<evidence type="ECO:0000256" key="1">
    <source>
        <dbReference type="ARBA" id="ARBA00022801"/>
    </source>
</evidence>
<accession>A0A9W9F4H2</accession>
<dbReference type="PROSITE" id="PS51462">
    <property type="entry name" value="NUDIX"/>
    <property type="match status" value="1"/>
</dbReference>
<keyword evidence="1 2" id="KW-0378">Hydrolase</keyword>
<dbReference type="InterPro" id="IPR020084">
    <property type="entry name" value="NUDIX_hydrolase_CS"/>
</dbReference>
<dbReference type="FunFam" id="3.90.79.10:FF:000060">
    <property type="entry name" value="Nudix hydrolase 1"/>
    <property type="match status" value="1"/>
</dbReference>
<dbReference type="OrthoDB" id="447842at2759"/>
<dbReference type="InterPro" id="IPR020476">
    <property type="entry name" value="Nudix_hydrolase"/>
</dbReference>
<feature type="domain" description="Nudix hydrolase" evidence="3">
    <location>
        <begin position="2"/>
        <end position="137"/>
    </location>
</feature>
<reference evidence="4" key="1">
    <citation type="submission" date="2022-11" db="EMBL/GenBank/DDBJ databases">
        <authorList>
            <person name="Petersen C."/>
        </authorList>
    </citation>
    <scope>NUCLEOTIDE SEQUENCE</scope>
    <source>
        <strain evidence="4">IBT 30069</strain>
    </source>
</reference>
<reference evidence="4" key="2">
    <citation type="journal article" date="2023" name="IMA Fungus">
        <title>Comparative genomic study of the Penicillium genus elucidates a diverse pangenome and 15 lateral gene transfer events.</title>
        <authorList>
            <person name="Petersen C."/>
            <person name="Sorensen T."/>
            <person name="Nielsen M.R."/>
            <person name="Sondergaard T.E."/>
            <person name="Sorensen J.L."/>
            <person name="Fitzpatrick D.A."/>
            <person name="Frisvad J.C."/>
            <person name="Nielsen K.L."/>
        </authorList>
    </citation>
    <scope>NUCLEOTIDE SEQUENCE</scope>
    <source>
        <strain evidence="4">IBT 30069</strain>
    </source>
</reference>
<dbReference type="CDD" id="cd04678">
    <property type="entry name" value="NUDIX_MTH2_Nudt15"/>
    <property type="match status" value="1"/>
</dbReference>
<dbReference type="Pfam" id="PF00293">
    <property type="entry name" value="NUDIX"/>
    <property type="match status" value="1"/>
</dbReference>
<dbReference type="Gene3D" id="3.90.79.10">
    <property type="entry name" value="Nucleoside Triphosphate Pyrophosphohydrolase"/>
    <property type="match status" value="1"/>
</dbReference>
<dbReference type="EMBL" id="JAPQKH010000006">
    <property type="protein sequence ID" value="KAJ5093326.1"/>
    <property type="molecule type" value="Genomic_DNA"/>
</dbReference>
<name>A0A9W9F4H2_9EURO</name>
<protein>
    <recommendedName>
        <fullName evidence="3">Nudix hydrolase domain-containing protein</fullName>
    </recommendedName>
</protein>
<comment type="similarity">
    <text evidence="2">Belongs to the Nudix hydrolase family.</text>
</comment>
<dbReference type="PANTHER" id="PTHR16099">
    <property type="entry name" value="8-OXO-DGTP DIPHOSPHATES NUDT15"/>
    <property type="match status" value="1"/>
</dbReference>
<dbReference type="InterPro" id="IPR000086">
    <property type="entry name" value="NUDIX_hydrolase_dom"/>
</dbReference>
<proteinExistence type="inferred from homology"/>